<dbReference type="SUPFAM" id="SSF158544">
    <property type="entry name" value="GspK insert domain-like"/>
    <property type="match status" value="1"/>
</dbReference>
<organism evidence="12 13">
    <name type="scientific">Tahibacter aquaticus</name>
    <dbReference type="NCBI Taxonomy" id="520092"/>
    <lineage>
        <taxon>Bacteria</taxon>
        <taxon>Pseudomonadati</taxon>
        <taxon>Pseudomonadota</taxon>
        <taxon>Gammaproteobacteria</taxon>
        <taxon>Lysobacterales</taxon>
        <taxon>Rhodanobacteraceae</taxon>
        <taxon>Tahibacter</taxon>
    </lineage>
</organism>
<dbReference type="OrthoDB" id="9788973at2"/>
<dbReference type="InterPro" id="IPR005628">
    <property type="entry name" value="GspK"/>
</dbReference>
<keyword evidence="3 10" id="KW-0813">Transport</keyword>
<dbReference type="NCBIfam" id="NF037980">
    <property type="entry name" value="T2SS_GspK"/>
    <property type="match status" value="1"/>
</dbReference>
<comment type="subcellular location">
    <subcellularLocation>
        <location evidence="1 10">Cell inner membrane</location>
    </subcellularLocation>
</comment>
<keyword evidence="7" id="KW-0653">Protein transport</keyword>
<keyword evidence="8" id="KW-1133">Transmembrane helix</keyword>
<dbReference type="AlphaFoldDB" id="A0A4V3DLI5"/>
<reference evidence="12 13" key="1">
    <citation type="submission" date="2019-03" db="EMBL/GenBank/DDBJ databases">
        <title>Genomic Encyclopedia of Type Strains, Phase IV (KMG-IV): sequencing the most valuable type-strain genomes for metagenomic binning, comparative biology and taxonomic classification.</title>
        <authorList>
            <person name="Goeker M."/>
        </authorList>
    </citation>
    <scope>NUCLEOTIDE SEQUENCE [LARGE SCALE GENOMIC DNA]</scope>
    <source>
        <strain evidence="12 13">DSM 21667</strain>
    </source>
</reference>
<evidence type="ECO:0000313" key="12">
    <source>
        <dbReference type="EMBL" id="TDR39741.1"/>
    </source>
</evidence>
<dbReference type="Pfam" id="PF21687">
    <property type="entry name" value="T2SSK_1st"/>
    <property type="match status" value="1"/>
</dbReference>
<dbReference type="InterPro" id="IPR049031">
    <property type="entry name" value="T2SSK_SAM-like_1st"/>
</dbReference>
<dbReference type="EMBL" id="SNZH01000015">
    <property type="protein sequence ID" value="TDR39741.1"/>
    <property type="molecule type" value="Genomic_DNA"/>
</dbReference>
<evidence type="ECO:0000256" key="2">
    <source>
        <dbReference type="ARBA" id="ARBA00007246"/>
    </source>
</evidence>
<name>A0A4V3DLI5_9GAMM</name>
<evidence type="ECO:0000259" key="11">
    <source>
        <dbReference type="Pfam" id="PF21687"/>
    </source>
</evidence>
<evidence type="ECO:0000256" key="5">
    <source>
        <dbReference type="ARBA" id="ARBA00022519"/>
    </source>
</evidence>
<evidence type="ECO:0000256" key="10">
    <source>
        <dbReference type="PIRNR" id="PIRNR002786"/>
    </source>
</evidence>
<keyword evidence="5 10" id="KW-0997">Cell inner membrane</keyword>
<dbReference type="RefSeq" id="WP_133820738.1">
    <property type="nucleotide sequence ID" value="NZ_SNZH01000015.1"/>
</dbReference>
<dbReference type="InterPro" id="IPR038072">
    <property type="entry name" value="GspK_central_sf"/>
</dbReference>
<dbReference type="PIRSF" id="PIRSF002786">
    <property type="entry name" value="XcpX"/>
    <property type="match status" value="1"/>
</dbReference>
<comment type="similarity">
    <text evidence="2 10">Belongs to the GSP K family.</text>
</comment>
<evidence type="ECO:0000256" key="6">
    <source>
        <dbReference type="ARBA" id="ARBA00022692"/>
    </source>
</evidence>
<dbReference type="Gene3D" id="1.10.40.60">
    <property type="entry name" value="EpsJ-like"/>
    <property type="match status" value="2"/>
</dbReference>
<dbReference type="GO" id="GO:0005886">
    <property type="term" value="C:plasma membrane"/>
    <property type="evidence" value="ECO:0007669"/>
    <property type="project" value="UniProtKB-SubCell"/>
</dbReference>
<dbReference type="SUPFAM" id="SSF54523">
    <property type="entry name" value="Pili subunits"/>
    <property type="match status" value="1"/>
</dbReference>
<evidence type="ECO:0000256" key="9">
    <source>
        <dbReference type="ARBA" id="ARBA00023136"/>
    </source>
</evidence>
<keyword evidence="9 10" id="KW-0472">Membrane</keyword>
<evidence type="ECO:0000256" key="8">
    <source>
        <dbReference type="ARBA" id="ARBA00022989"/>
    </source>
</evidence>
<dbReference type="GO" id="GO:0009306">
    <property type="term" value="P:protein secretion"/>
    <property type="evidence" value="ECO:0007669"/>
    <property type="project" value="InterPro"/>
</dbReference>
<dbReference type="InterPro" id="IPR045584">
    <property type="entry name" value="Pilin-like"/>
</dbReference>
<keyword evidence="6" id="KW-0812">Transmembrane</keyword>
<dbReference type="PANTHER" id="PTHR38831:SF1">
    <property type="entry name" value="TYPE II SECRETION SYSTEM PROTEIN K-RELATED"/>
    <property type="match status" value="1"/>
</dbReference>
<comment type="caution">
    <text evidence="12">The sequence shown here is derived from an EMBL/GenBank/DDBJ whole genome shotgun (WGS) entry which is preliminary data.</text>
</comment>
<evidence type="ECO:0000313" key="13">
    <source>
        <dbReference type="Proteomes" id="UP000295293"/>
    </source>
</evidence>
<dbReference type="Gene3D" id="3.30.1300.30">
    <property type="entry name" value="GSPII I/J protein-like"/>
    <property type="match status" value="1"/>
</dbReference>
<proteinExistence type="inferred from homology"/>
<evidence type="ECO:0000256" key="4">
    <source>
        <dbReference type="ARBA" id="ARBA00022475"/>
    </source>
</evidence>
<evidence type="ECO:0000256" key="1">
    <source>
        <dbReference type="ARBA" id="ARBA00004533"/>
    </source>
</evidence>
<protein>
    <recommendedName>
        <fullName evidence="10">Type II secretion system protein K</fullName>
    </recommendedName>
</protein>
<gene>
    <name evidence="12" type="ORF">DFR29_115131</name>
</gene>
<dbReference type="PANTHER" id="PTHR38831">
    <property type="entry name" value="TYPE II SECRETION SYSTEM PROTEIN K"/>
    <property type="match status" value="1"/>
</dbReference>
<dbReference type="Proteomes" id="UP000295293">
    <property type="component" value="Unassembled WGS sequence"/>
</dbReference>
<keyword evidence="4 10" id="KW-1003">Cell membrane</keyword>
<sequence length="311" mass="33452">MRARQRGVALVIALLVVALATVLIAGLLDRGELAAARTRNQLRVEQADAYARGLELYAARVLQKDAEQAAGDSNGDIWAMPLPPTPVVGGRISAQMRDMNGCFNLNNLVSGDANQGEWRERFARLLTALRLDPTLTDIVVDWADANAEPGGGGHGSGAEDGVYAAAVPAYRAANRDFVHVSELRLVQGMGGSVYATLAPHVCALPRGTLLNLNTASIPVLQSLSARITEEMARRLWKEGRASWGAVSDFRQELIAAGIPPPPTLELGLSTESRYFLARGEIELDGLKFHPTSLIERSARGIRVLQRSRGSD</sequence>
<evidence type="ECO:0000256" key="7">
    <source>
        <dbReference type="ARBA" id="ARBA00022927"/>
    </source>
</evidence>
<accession>A0A4V3DLI5</accession>
<evidence type="ECO:0000256" key="3">
    <source>
        <dbReference type="ARBA" id="ARBA00022448"/>
    </source>
</evidence>
<keyword evidence="13" id="KW-1185">Reference proteome</keyword>
<feature type="domain" description="T2SS protein K first SAM-like" evidence="11">
    <location>
        <begin position="101"/>
        <end position="205"/>
    </location>
</feature>